<reference evidence="2 3" key="1">
    <citation type="submission" date="2020-08" db="EMBL/GenBank/DDBJ databases">
        <title>Sequencing the genomes of 1000 actinobacteria strains.</title>
        <authorList>
            <person name="Klenk H.-P."/>
        </authorList>
    </citation>
    <scope>NUCLEOTIDE SEQUENCE [LARGE SCALE GENOMIC DNA]</scope>
    <source>
        <strain evidence="2 3">DSM 45584</strain>
    </source>
</reference>
<feature type="signal peptide" evidence="1">
    <location>
        <begin position="1"/>
        <end position="30"/>
    </location>
</feature>
<evidence type="ECO:0000313" key="2">
    <source>
        <dbReference type="EMBL" id="MBB5153807.1"/>
    </source>
</evidence>
<protein>
    <submittedName>
        <fullName evidence="2">Glutaminyl-peptide cyclotransferase</fullName>
        <ecNumber evidence="2">2.3.2.5</ecNumber>
    </submittedName>
</protein>
<organism evidence="2 3">
    <name type="scientific">Saccharopolyspora phatthalungensis</name>
    <dbReference type="NCBI Taxonomy" id="664693"/>
    <lineage>
        <taxon>Bacteria</taxon>
        <taxon>Bacillati</taxon>
        <taxon>Actinomycetota</taxon>
        <taxon>Actinomycetes</taxon>
        <taxon>Pseudonocardiales</taxon>
        <taxon>Pseudonocardiaceae</taxon>
        <taxon>Saccharopolyspora</taxon>
    </lineage>
</organism>
<dbReference type="PANTHER" id="PTHR31270">
    <property type="entry name" value="GLUTAMINYL-PEPTIDE CYCLOTRANSFERASE"/>
    <property type="match status" value="1"/>
</dbReference>
<comment type="caution">
    <text evidence="2">The sequence shown here is derived from an EMBL/GenBank/DDBJ whole genome shotgun (WGS) entry which is preliminary data.</text>
</comment>
<evidence type="ECO:0000313" key="3">
    <source>
        <dbReference type="Proteomes" id="UP000584374"/>
    </source>
</evidence>
<dbReference type="PROSITE" id="PS51257">
    <property type="entry name" value="PROKAR_LIPOPROTEIN"/>
    <property type="match status" value="1"/>
</dbReference>
<dbReference type="PANTHER" id="PTHR31270:SF1">
    <property type="entry name" value="GLUTAMINYL-PEPTIDE CYCLOTRANSFERASE"/>
    <property type="match status" value="1"/>
</dbReference>
<dbReference type="Proteomes" id="UP000584374">
    <property type="component" value="Unassembled WGS sequence"/>
</dbReference>
<keyword evidence="2" id="KW-0808">Transferase</keyword>
<dbReference type="GO" id="GO:0016603">
    <property type="term" value="F:glutaminyl-peptide cyclotransferase activity"/>
    <property type="evidence" value="ECO:0007669"/>
    <property type="project" value="UniProtKB-EC"/>
</dbReference>
<gene>
    <name evidence="2" type="ORF">BJ970_001341</name>
</gene>
<evidence type="ECO:0000256" key="1">
    <source>
        <dbReference type="SAM" id="SignalP"/>
    </source>
</evidence>
<dbReference type="Pfam" id="PF05096">
    <property type="entry name" value="Glu_cyclase_2"/>
    <property type="match status" value="1"/>
</dbReference>
<dbReference type="AlphaFoldDB" id="A0A840Q1C4"/>
<proteinExistence type="predicted"/>
<feature type="chain" id="PRO_5039130933" evidence="1">
    <location>
        <begin position="31"/>
        <end position="280"/>
    </location>
</feature>
<dbReference type="EC" id="2.3.2.5" evidence="2"/>
<keyword evidence="1" id="KW-0732">Signal</keyword>
<dbReference type="InterPro" id="IPR015943">
    <property type="entry name" value="WD40/YVTN_repeat-like_dom_sf"/>
</dbReference>
<keyword evidence="3" id="KW-1185">Reference proteome</keyword>
<name>A0A840Q1C4_9PSEU</name>
<dbReference type="InterPro" id="IPR011044">
    <property type="entry name" value="Quino_amine_DH_bsu"/>
</dbReference>
<dbReference type="InterPro" id="IPR007788">
    <property type="entry name" value="QCT"/>
</dbReference>
<dbReference type="EMBL" id="JACHIW010000001">
    <property type="protein sequence ID" value="MBB5153807.1"/>
    <property type="molecule type" value="Genomic_DNA"/>
</dbReference>
<dbReference type="SUPFAM" id="SSF50969">
    <property type="entry name" value="YVTN repeat-like/Quinoprotein amine dehydrogenase"/>
    <property type="match status" value="1"/>
</dbReference>
<keyword evidence="2" id="KW-0012">Acyltransferase</keyword>
<dbReference type="Gene3D" id="2.130.10.10">
    <property type="entry name" value="YVTN repeat-like/Quinoprotein amine dehydrogenase"/>
    <property type="match status" value="1"/>
</dbReference>
<sequence>MRLFPTRRVLCGVVLTIGLGLLACAPQVPAQRDGQDDREQTDQGVGHAGSLPHLRAEVISVLSHDRSSFTQGLELAAGTLYEGTGLRGSSLLRATDLATGQVRRETRLPAELFGEGITITGDRIWQLTWQEGVALERDRETLAELRRVSYSGEGWGLCFDGSRLVMSDGSDRLTFRDPVTFAPIGGVDVRRGGGAVGELNELECVGGQVWANVWGRDEILRIDPASGQVTAVVDASGLLSPRQRAGTNVLNGIAAVPGTDEFLITGKYWPSIFRVRFVPS</sequence>
<accession>A0A840Q1C4</accession>